<name>A0A835BR72_9POAL</name>
<protein>
    <submittedName>
        <fullName evidence="1">Uncharacterized protein</fullName>
    </submittedName>
</protein>
<evidence type="ECO:0000313" key="1">
    <source>
        <dbReference type="EMBL" id="KAF8711376.1"/>
    </source>
</evidence>
<comment type="caution">
    <text evidence="1">The sequence shown here is derived from an EMBL/GenBank/DDBJ whole genome shotgun (WGS) entry which is preliminary data.</text>
</comment>
<dbReference type="Proteomes" id="UP000636709">
    <property type="component" value="Unassembled WGS sequence"/>
</dbReference>
<organism evidence="1 2">
    <name type="scientific">Digitaria exilis</name>
    <dbReference type="NCBI Taxonomy" id="1010633"/>
    <lineage>
        <taxon>Eukaryota</taxon>
        <taxon>Viridiplantae</taxon>
        <taxon>Streptophyta</taxon>
        <taxon>Embryophyta</taxon>
        <taxon>Tracheophyta</taxon>
        <taxon>Spermatophyta</taxon>
        <taxon>Magnoliopsida</taxon>
        <taxon>Liliopsida</taxon>
        <taxon>Poales</taxon>
        <taxon>Poaceae</taxon>
        <taxon>PACMAD clade</taxon>
        <taxon>Panicoideae</taxon>
        <taxon>Panicodae</taxon>
        <taxon>Paniceae</taxon>
        <taxon>Anthephorinae</taxon>
        <taxon>Digitaria</taxon>
    </lineage>
</organism>
<evidence type="ECO:0000313" key="2">
    <source>
        <dbReference type="Proteomes" id="UP000636709"/>
    </source>
</evidence>
<gene>
    <name evidence="1" type="ORF">HU200_029407</name>
</gene>
<dbReference type="OrthoDB" id="679465at2759"/>
<reference evidence="1" key="1">
    <citation type="submission" date="2020-07" db="EMBL/GenBank/DDBJ databases">
        <title>Genome sequence and genetic diversity analysis of an under-domesticated orphan crop, white fonio (Digitaria exilis).</title>
        <authorList>
            <person name="Bennetzen J.L."/>
            <person name="Chen S."/>
            <person name="Ma X."/>
            <person name="Wang X."/>
            <person name="Yssel A.E.J."/>
            <person name="Chaluvadi S.R."/>
            <person name="Johnson M."/>
            <person name="Gangashetty P."/>
            <person name="Hamidou F."/>
            <person name="Sanogo M.D."/>
            <person name="Zwaenepoel A."/>
            <person name="Wallace J."/>
            <person name="Van De Peer Y."/>
            <person name="Van Deynze A."/>
        </authorList>
    </citation>
    <scope>NUCLEOTIDE SEQUENCE</scope>
    <source>
        <tissue evidence="1">Leaves</tissue>
    </source>
</reference>
<dbReference type="AlphaFoldDB" id="A0A835BR72"/>
<sequence length="95" mass="9782">MHYNDFVLGARYYWKKGRVITNDLCSSVVATAVPAGSRSFPLEAGEHSSESKNCNPDACGATCAVLGINGVGVCKDDAGVPSCCCVPKPSASIGV</sequence>
<keyword evidence="2" id="KW-1185">Reference proteome</keyword>
<proteinExistence type="predicted"/>
<accession>A0A835BR72</accession>
<dbReference type="EMBL" id="JACEFO010001753">
    <property type="protein sequence ID" value="KAF8711376.1"/>
    <property type="molecule type" value="Genomic_DNA"/>
</dbReference>